<protein>
    <recommendedName>
        <fullName evidence="4">Transporter</fullName>
    </recommendedName>
</protein>
<name>A0A1Z9YWT0_9GAMM</name>
<organism evidence="2 3">
    <name type="scientific">Acinetobacter populi</name>
    <dbReference type="NCBI Taxonomy" id="1582270"/>
    <lineage>
        <taxon>Bacteria</taxon>
        <taxon>Pseudomonadati</taxon>
        <taxon>Pseudomonadota</taxon>
        <taxon>Gammaproteobacteria</taxon>
        <taxon>Moraxellales</taxon>
        <taxon>Moraxellaceae</taxon>
        <taxon>Acinetobacter</taxon>
    </lineage>
</organism>
<comment type="caution">
    <text evidence="2">The sequence shown here is derived from an EMBL/GenBank/DDBJ whole genome shotgun (WGS) entry which is preliminary data.</text>
</comment>
<feature type="signal peptide" evidence="1">
    <location>
        <begin position="1"/>
        <end position="23"/>
    </location>
</feature>
<dbReference type="InterPro" id="IPR025737">
    <property type="entry name" value="FApF"/>
</dbReference>
<dbReference type="Proteomes" id="UP000196536">
    <property type="component" value="Unassembled WGS sequence"/>
</dbReference>
<evidence type="ECO:0000313" key="3">
    <source>
        <dbReference type="Proteomes" id="UP000196536"/>
    </source>
</evidence>
<proteinExistence type="predicted"/>
<evidence type="ECO:0008006" key="4">
    <source>
        <dbReference type="Google" id="ProtNLM"/>
    </source>
</evidence>
<keyword evidence="3" id="KW-1185">Reference proteome</keyword>
<dbReference type="AlphaFoldDB" id="A0A1Z9YWT0"/>
<sequence>MKNIVAKTTAILAAGLISQISNADAFGFDRPGAGLGTDIVPQGHLAWEQSLPSASYDDYSVDGEKHSVLTVQGDMLARIGLGSDVEFRVGWDGPIWQKEKLGANSSETHGVGDVTLGLKKAINTHDDAFKWALLAQVNLANGDDEFTVDKKIYTLGSAISYQFNDSVSTGMTMYYDYQDGDLAWSAIPSLQYKIVGNLSGFSEYVYRKQESQHKESILNNGLIWSVKDNLQLDASIGYSFNRENPRLNAGLGVAYLF</sequence>
<dbReference type="Pfam" id="PF13557">
    <property type="entry name" value="Phenol_MetA_deg"/>
    <property type="match status" value="1"/>
</dbReference>
<dbReference type="SUPFAM" id="SSF56935">
    <property type="entry name" value="Porins"/>
    <property type="match status" value="1"/>
</dbReference>
<dbReference type="RefSeq" id="WP_087621031.1">
    <property type="nucleotide sequence ID" value="NZ_NEXX01000004.1"/>
</dbReference>
<evidence type="ECO:0000256" key="1">
    <source>
        <dbReference type="SAM" id="SignalP"/>
    </source>
</evidence>
<accession>A0A1Z9YWT0</accession>
<keyword evidence="1" id="KW-0732">Signal</keyword>
<gene>
    <name evidence="2" type="ORF">CAP51_12145</name>
</gene>
<feature type="chain" id="PRO_5013278662" description="Transporter" evidence="1">
    <location>
        <begin position="24"/>
        <end position="257"/>
    </location>
</feature>
<dbReference type="EMBL" id="NEXX01000004">
    <property type="protein sequence ID" value="OUY06674.1"/>
    <property type="molecule type" value="Genomic_DNA"/>
</dbReference>
<evidence type="ECO:0000313" key="2">
    <source>
        <dbReference type="EMBL" id="OUY06674.1"/>
    </source>
</evidence>
<reference evidence="2 3" key="1">
    <citation type="submission" date="2017-05" db="EMBL/GenBank/DDBJ databases">
        <title>Acinetobacter populi ANC 5415 (= PBJ7), whole genome shotgun sequencing project.</title>
        <authorList>
            <person name="Nemec A."/>
            <person name="Radolfova-Krizova L."/>
        </authorList>
    </citation>
    <scope>NUCLEOTIDE SEQUENCE [LARGE SCALE GENOMIC DNA]</scope>
    <source>
        <strain evidence="2 3">PBJ7</strain>
    </source>
</reference>
<dbReference type="OrthoDB" id="6078166at2"/>